<protein>
    <recommendedName>
        <fullName evidence="2">Apple domain-containing protein</fullName>
    </recommendedName>
</protein>
<proteinExistence type="predicted"/>
<feature type="transmembrane region" description="Helical" evidence="1">
    <location>
        <begin position="305"/>
        <end position="325"/>
    </location>
</feature>
<feature type="transmembrane region" description="Helical" evidence="1">
    <location>
        <begin position="334"/>
        <end position="352"/>
    </location>
</feature>
<feature type="transmembrane region" description="Helical" evidence="1">
    <location>
        <begin position="81"/>
        <end position="101"/>
    </location>
</feature>
<reference evidence="3 4" key="1">
    <citation type="journal article" date="2016" name="Nat. Commun.">
        <title>Thousands of microbial genomes shed light on interconnected biogeochemical processes in an aquifer system.</title>
        <authorList>
            <person name="Anantharaman K."/>
            <person name="Brown C.T."/>
            <person name="Hug L.A."/>
            <person name="Sharon I."/>
            <person name="Castelle C.J."/>
            <person name="Probst A.J."/>
            <person name="Thomas B.C."/>
            <person name="Singh A."/>
            <person name="Wilkins M.J."/>
            <person name="Karaoz U."/>
            <person name="Brodie E.L."/>
            <person name="Williams K.H."/>
            <person name="Hubbard S.S."/>
            <person name="Banfield J.F."/>
        </authorList>
    </citation>
    <scope>NUCLEOTIDE SEQUENCE [LARGE SCALE GENOMIC DNA]</scope>
</reference>
<feature type="transmembrane region" description="Helical" evidence="1">
    <location>
        <begin position="275"/>
        <end position="293"/>
    </location>
</feature>
<dbReference type="InterPro" id="IPR003609">
    <property type="entry name" value="Pan_app"/>
</dbReference>
<keyword evidence="1" id="KW-0812">Transmembrane</keyword>
<dbReference type="AlphaFoldDB" id="A0A1F6GNK9"/>
<comment type="caution">
    <text evidence="3">The sequence shown here is derived from an EMBL/GenBank/DDBJ whole genome shotgun (WGS) entry which is preliminary data.</text>
</comment>
<accession>A0A1F6GNK9</accession>
<feature type="domain" description="Apple" evidence="2">
    <location>
        <begin position="777"/>
        <end position="827"/>
    </location>
</feature>
<sequence length="1159" mass="130202">MLWAEGKYLGRLSSSVAWQTMLFLDQIDQNRFGFDSFEGSFKRTWVGPGEEAHLSLSQALVVQAGHRISRLFHRTGEQIPILMYQILLGGQLIIGALLVYFAGGGRLGTVLAFWLVLLVMPWNLIPIYPLTEKPLSALLVLVIFGVMSLVSVWPKRAWIFALMAAHVAGFYVWSETGSMPVILSFMIAATYWWSRSQEEKQAQGIFVLFFGLVCFGFMAVFSKDLSNLLFFQQTGDLPFTEVLGIPSALLMIMGLGCLMPLAAIPWKQPNLRETLKWRVFVSGVILIVLVVIGKGFSGLKGDESGLYSVLPLFLVVSLVGWSFLFQGLQRPMQALLGLVLVLLLAGVGWEGYQAIRFMQVYRNLEEIRKLAQVSVPVEPAKILDLLIQPNGAPEFSYQLTQSVYNDLVGKNEHYHHFAPLVGKTFETKKAFVAALNGLDSSGLWAKKVEVSPSSLEIGSRRDYPGNNLESIELPKGQAETCWSMCLVKEGCEGVTYEWNLGFGRSRCNLKSVLPTHSTPNGCCLSVPVGEMQVAILTDSSQWNQAISRLKRAANLDWGDEKSIASVLADFPSPLVMALTKKTSSTSELPRLVAMETDPQKRVIQQSIKPLSATFLSPPELLALGHQHRPFVLLKSFNHQTFNSPAFMAEERKIYLLEVARYKDQRLSQLRRFSNVRPYGPVPKNQWWVVPQGSIPHSWFKEQHLGYGFYKPTMDKFKGNARFKSLQWSDSVNGASMSTQAFFSKLERLKEQVFPNSRLLMEAAFKGAGLWSIEPQLDYPNQQLSSVELPANSEILCRQTCAAEQGCVAYTYEPKIIETPGASRCNLKKAAYIAVSNHCCSSGQKVQSWVDQYSDLTAELEGLLRRYATEPVSSPQELLAQLEADWGKPLPEVIRQKITNALTPAVFGLEENINQRQIENAEVLKGVSLLLVKAEEIPGLRKKLKTFDLVLDWRRYPTLFRLTYPAYKEFYQAFGERSENDYVEMNLPSYRNYQLANAEEVKNTLATTFLGWLSSAESKFIWDKSPFSFGSAGLESVSAPYWPLDYEVGLLRLSQDSLERLRKDPALGGLAPDLGDLVGKTYPNPESLLGVLESKWGEAKALWTYSLLLPYWLEENPKILGSKSVYSLSTWYRSFRRTLSLGSTPNRGREEIEVLIYRPQ</sequence>
<feature type="transmembrane region" description="Helical" evidence="1">
    <location>
        <begin position="204"/>
        <end position="222"/>
    </location>
</feature>
<feature type="transmembrane region" description="Helical" evidence="1">
    <location>
        <begin position="135"/>
        <end position="153"/>
    </location>
</feature>
<gene>
    <name evidence="3" type="ORF">A2557_06050</name>
</gene>
<dbReference type="Gene3D" id="3.50.4.10">
    <property type="entry name" value="Hepatocyte Growth Factor"/>
    <property type="match status" value="1"/>
</dbReference>
<feature type="transmembrane region" description="Helical" evidence="1">
    <location>
        <begin position="159"/>
        <end position="192"/>
    </location>
</feature>
<feature type="domain" description="Apple" evidence="2">
    <location>
        <begin position="462"/>
        <end position="510"/>
    </location>
</feature>
<evidence type="ECO:0000313" key="3">
    <source>
        <dbReference type="EMBL" id="OGG99699.1"/>
    </source>
</evidence>
<organism evidence="3 4">
    <name type="scientific">Candidatus Lambdaproteobacteria bacterium RIFOXYD2_FULL_56_26</name>
    <dbReference type="NCBI Taxonomy" id="1817773"/>
    <lineage>
        <taxon>Bacteria</taxon>
        <taxon>Pseudomonadati</taxon>
        <taxon>Pseudomonadota</taxon>
        <taxon>Candidatus Lambdaproteobacteria</taxon>
    </lineage>
</organism>
<evidence type="ECO:0000256" key="1">
    <source>
        <dbReference type="SAM" id="Phobius"/>
    </source>
</evidence>
<feature type="transmembrane region" description="Helical" evidence="1">
    <location>
        <begin position="242"/>
        <end position="263"/>
    </location>
</feature>
<dbReference type="Pfam" id="PF14295">
    <property type="entry name" value="PAN_4"/>
    <property type="match status" value="2"/>
</dbReference>
<evidence type="ECO:0000259" key="2">
    <source>
        <dbReference type="Pfam" id="PF14295"/>
    </source>
</evidence>
<evidence type="ECO:0000313" key="4">
    <source>
        <dbReference type="Proteomes" id="UP000177583"/>
    </source>
</evidence>
<keyword evidence="1" id="KW-1133">Transmembrane helix</keyword>
<dbReference type="Proteomes" id="UP000177583">
    <property type="component" value="Unassembled WGS sequence"/>
</dbReference>
<name>A0A1F6GNK9_9PROT</name>
<dbReference type="EMBL" id="MFNF01000055">
    <property type="protein sequence ID" value="OGG99699.1"/>
    <property type="molecule type" value="Genomic_DNA"/>
</dbReference>
<feature type="transmembrane region" description="Helical" evidence="1">
    <location>
        <begin position="107"/>
        <end position="128"/>
    </location>
</feature>
<keyword evidence="1" id="KW-0472">Membrane</keyword>